<accession>A0A9D4R986</accession>
<reference evidence="1" key="1">
    <citation type="journal article" date="2019" name="bioRxiv">
        <title>The Genome of the Zebra Mussel, Dreissena polymorpha: A Resource for Invasive Species Research.</title>
        <authorList>
            <person name="McCartney M.A."/>
            <person name="Auch B."/>
            <person name="Kono T."/>
            <person name="Mallez S."/>
            <person name="Zhang Y."/>
            <person name="Obille A."/>
            <person name="Becker A."/>
            <person name="Abrahante J.E."/>
            <person name="Garbe J."/>
            <person name="Badalamenti J.P."/>
            <person name="Herman A."/>
            <person name="Mangelson H."/>
            <person name="Liachko I."/>
            <person name="Sullivan S."/>
            <person name="Sone E.D."/>
            <person name="Koren S."/>
            <person name="Silverstein K.A.T."/>
            <person name="Beckman K.B."/>
            <person name="Gohl D.M."/>
        </authorList>
    </citation>
    <scope>NUCLEOTIDE SEQUENCE</scope>
    <source>
        <strain evidence="1">Duluth1</strain>
        <tissue evidence="1">Whole animal</tissue>
    </source>
</reference>
<evidence type="ECO:0000313" key="2">
    <source>
        <dbReference type="Proteomes" id="UP000828390"/>
    </source>
</evidence>
<sequence length="74" mass="8428">MKNALLEDQDISPNLDHSLLLQTEDQHQNDDNFVQLEPPIGALEDYMFSLEETEGISDLFDNYLSELTSIDISV</sequence>
<reference evidence="1" key="2">
    <citation type="submission" date="2020-11" db="EMBL/GenBank/DDBJ databases">
        <authorList>
            <person name="McCartney M.A."/>
            <person name="Auch B."/>
            <person name="Kono T."/>
            <person name="Mallez S."/>
            <person name="Becker A."/>
            <person name="Gohl D.M."/>
            <person name="Silverstein K.A.T."/>
            <person name="Koren S."/>
            <person name="Bechman K.B."/>
            <person name="Herman A."/>
            <person name="Abrahante J.E."/>
            <person name="Garbe J."/>
        </authorList>
    </citation>
    <scope>NUCLEOTIDE SEQUENCE</scope>
    <source>
        <strain evidence="1">Duluth1</strain>
        <tissue evidence="1">Whole animal</tissue>
    </source>
</reference>
<organism evidence="1 2">
    <name type="scientific">Dreissena polymorpha</name>
    <name type="common">Zebra mussel</name>
    <name type="synonym">Mytilus polymorpha</name>
    <dbReference type="NCBI Taxonomy" id="45954"/>
    <lineage>
        <taxon>Eukaryota</taxon>
        <taxon>Metazoa</taxon>
        <taxon>Spiralia</taxon>
        <taxon>Lophotrochozoa</taxon>
        <taxon>Mollusca</taxon>
        <taxon>Bivalvia</taxon>
        <taxon>Autobranchia</taxon>
        <taxon>Heteroconchia</taxon>
        <taxon>Euheterodonta</taxon>
        <taxon>Imparidentia</taxon>
        <taxon>Neoheterodontei</taxon>
        <taxon>Myida</taxon>
        <taxon>Dreissenoidea</taxon>
        <taxon>Dreissenidae</taxon>
        <taxon>Dreissena</taxon>
    </lineage>
</organism>
<comment type="caution">
    <text evidence="1">The sequence shown here is derived from an EMBL/GenBank/DDBJ whole genome shotgun (WGS) entry which is preliminary data.</text>
</comment>
<dbReference type="EMBL" id="JAIWYP010000003">
    <property type="protein sequence ID" value="KAH3859771.1"/>
    <property type="molecule type" value="Genomic_DNA"/>
</dbReference>
<gene>
    <name evidence="1" type="ORF">DPMN_102594</name>
</gene>
<protein>
    <submittedName>
        <fullName evidence="1">Uncharacterized protein</fullName>
    </submittedName>
</protein>
<dbReference type="AlphaFoldDB" id="A0A9D4R986"/>
<keyword evidence="2" id="KW-1185">Reference proteome</keyword>
<evidence type="ECO:0000313" key="1">
    <source>
        <dbReference type="EMBL" id="KAH3859771.1"/>
    </source>
</evidence>
<dbReference type="Proteomes" id="UP000828390">
    <property type="component" value="Unassembled WGS sequence"/>
</dbReference>
<proteinExistence type="predicted"/>
<name>A0A9D4R986_DREPO</name>